<organism evidence="2 3">
    <name type="scientific">Glycomyces buryatensis</name>
    <dbReference type="NCBI Taxonomy" id="2570927"/>
    <lineage>
        <taxon>Bacteria</taxon>
        <taxon>Bacillati</taxon>
        <taxon>Actinomycetota</taxon>
        <taxon>Actinomycetes</taxon>
        <taxon>Glycomycetales</taxon>
        <taxon>Glycomycetaceae</taxon>
        <taxon>Glycomyces</taxon>
    </lineage>
</organism>
<accession>A0A4V4HSL1</accession>
<sequence>MSGGTRKRWFIGVEAGIAALAAMVFALFQLGDGARAEPPEPSPKTAVVTDYLEALQNGDTARASTYIDEQYKEAGPILPPGDWEVVSVEHRTRDDGRVWATVRTDSTEHVLVFVVDDFTGEPAQIAWDTADVYDGGLEWIEEVEFNGEAIVPDPVNSELVAYPGINSVEFPLFGTLEVPTDPMGHLDLGEALKELAENERAAAEERLTEDAAALLDTCIVRHEAEPVCADLGVPSHDELQVDDDRYEEVTDQRWSVESLEVTIDTGVSGWTVEPAVHAELALTARGTLIGQSAASELKGYCTIVFSAHDITLGADGHFAFEGNSSVENCGWLTGYPAT</sequence>
<proteinExistence type="predicted"/>
<keyword evidence="1" id="KW-0175">Coiled coil</keyword>
<name>A0A4V4HSL1_9ACTN</name>
<protein>
    <submittedName>
        <fullName evidence="2">Uncharacterized protein</fullName>
    </submittedName>
</protein>
<reference evidence="3" key="1">
    <citation type="submission" date="2019-04" db="EMBL/GenBank/DDBJ databases">
        <title>Nocardioides xinjiangensis sp. nov.</title>
        <authorList>
            <person name="Liu S."/>
        </authorList>
    </citation>
    <scope>NUCLEOTIDE SEQUENCE [LARGE SCALE GENOMIC DNA]</scope>
    <source>
        <strain evidence="3">18</strain>
    </source>
</reference>
<dbReference type="EMBL" id="STGY01000044">
    <property type="protein sequence ID" value="THV41416.1"/>
    <property type="molecule type" value="Genomic_DNA"/>
</dbReference>
<dbReference type="Proteomes" id="UP000308760">
    <property type="component" value="Unassembled WGS sequence"/>
</dbReference>
<evidence type="ECO:0000313" key="3">
    <source>
        <dbReference type="Proteomes" id="UP000308760"/>
    </source>
</evidence>
<gene>
    <name evidence="2" type="ORF">FAB82_11490</name>
</gene>
<keyword evidence="3" id="KW-1185">Reference proteome</keyword>
<feature type="coiled-coil region" evidence="1">
    <location>
        <begin position="186"/>
        <end position="213"/>
    </location>
</feature>
<evidence type="ECO:0000313" key="2">
    <source>
        <dbReference type="EMBL" id="THV41416.1"/>
    </source>
</evidence>
<dbReference type="AlphaFoldDB" id="A0A4V4HSL1"/>
<comment type="caution">
    <text evidence="2">The sequence shown here is derived from an EMBL/GenBank/DDBJ whole genome shotgun (WGS) entry which is preliminary data.</text>
</comment>
<reference evidence="2 3" key="2">
    <citation type="submission" date="2019-05" db="EMBL/GenBank/DDBJ databases">
        <title>Glycomyces buryatensis sp. nov.</title>
        <authorList>
            <person name="Nikitina E."/>
        </authorList>
    </citation>
    <scope>NUCLEOTIDE SEQUENCE [LARGE SCALE GENOMIC DNA]</scope>
    <source>
        <strain evidence="2 3">18</strain>
    </source>
</reference>
<dbReference type="RefSeq" id="WP_136534686.1">
    <property type="nucleotide sequence ID" value="NZ_STGY01000044.1"/>
</dbReference>
<dbReference type="OrthoDB" id="9780815at2"/>
<evidence type="ECO:0000256" key="1">
    <source>
        <dbReference type="SAM" id="Coils"/>
    </source>
</evidence>